<organism evidence="2 3">
    <name type="scientific">Vreelandella vilamensis</name>
    <dbReference type="NCBI Taxonomy" id="531309"/>
    <lineage>
        <taxon>Bacteria</taxon>
        <taxon>Pseudomonadati</taxon>
        <taxon>Pseudomonadota</taxon>
        <taxon>Gammaproteobacteria</taxon>
        <taxon>Oceanospirillales</taxon>
        <taxon>Halomonadaceae</taxon>
        <taxon>Vreelandella</taxon>
    </lineage>
</organism>
<dbReference type="RefSeq" id="WP_309655684.1">
    <property type="nucleotide sequence ID" value="NZ_JARWAN010000009.1"/>
</dbReference>
<protein>
    <submittedName>
        <fullName evidence="2">PqiC family protein</fullName>
    </submittedName>
</protein>
<dbReference type="Proteomes" id="UP001254564">
    <property type="component" value="Unassembled WGS sequence"/>
</dbReference>
<dbReference type="SUPFAM" id="SSF159594">
    <property type="entry name" value="XCC0632-like"/>
    <property type="match status" value="1"/>
</dbReference>
<gene>
    <name evidence="2" type="ORF">QC823_07180</name>
</gene>
<sequence length="166" mass="18700">MLPNVDQPNAPESPRFALSIKAVRLAHYLDVDGIIMQLDDIEIREAREHQWAEGLSRQLGRNLRDALAIALKDIQVVNGNPSSGDALTLQLDVDEFHGRYDGYAITSGQWQLRDAQNRLLHLDSFQARKALENDGYPALVRALSLSWREVANDISTTLTQRNDLLQ</sequence>
<evidence type="ECO:0000313" key="3">
    <source>
        <dbReference type="Proteomes" id="UP001254564"/>
    </source>
</evidence>
<proteinExistence type="predicted"/>
<reference evidence="2 3" key="1">
    <citation type="submission" date="2023-04" db="EMBL/GenBank/DDBJ databases">
        <title>A long-awaited taxogenomic arrangement of the family Halomonadaceae.</title>
        <authorList>
            <person name="De La Haba R."/>
            <person name="Chuvochina M."/>
            <person name="Wittouck S."/>
            <person name="Arahal D.R."/>
            <person name="Sanchez-Porro C."/>
            <person name="Hugenholtz P."/>
            <person name="Ventosa A."/>
        </authorList>
    </citation>
    <scope>NUCLEOTIDE SEQUENCE [LARGE SCALE GENOMIC DNA]</scope>
    <source>
        <strain evidence="2 3">DSM 21020</strain>
    </source>
</reference>
<dbReference type="EMBL" id="JARWAN010000009">
    <property type="protein sequence ID" value="MDR5898770.1"/>
    <property type="molecule type" value="Genomic_DNA"/>
</dbReference>
<dbReference type="Pfam" id="PF03886">
    <property type="entry name" value="ABC_trans_aux"/>
    <property type="match status" value="1"/>
</dbReference>
<evidence type="ECO:0000259" key="1">
    <source>
        <dbReference type="Pfam" id="PF03886"/>
    </source>
</evidence>
<dbReference type="Gene3D" id="3.40.50.10610">
    <property type="entry name" value="ABC-type transport auxiliary lipoprotein component"/>
    <property type="match status" value="1"/>
</dbReference>
<keyword evidence="3" id="KW-1185">Reference proteome</keyword>
<name>A0ABU1H398_9GAMM</name>
<dbReference type="InterPro" id="IPR005586">
    <property type="entry name" value="ABC_trans_aux"/>
</dbReference>
<evidence type="ECO:0000313" key="2">
    <source>
        <dbReference type="EMBL" id="MDR5898770.1"/>
    </source>
</evidence>
<accession>A0ABU1H398</accession>
<comment type="caution">
    <text evidence="2">The sequence shown here is derived from an EMBL/GenBank/DDBJ whole genome shotgun (WGS) entry which is preliminary data.</text>
</comment>
<feature type="domain" description="ABC-type transport auxiliary lipoprotein component" evidence="1">
    <location>
        <begin position="7"/>
        <end position="154"/>
    </location>
</feature>